<evidence type="ECO:0000313" key="3">
    <source>
        <dbReference type="Proteomes" id="UP001630127"/>
    </source>
</evidence>
<evidence type="ECO:0000313" key="2">
    <source>
        <dbReference type="EMBL" id="KAL3528061.1"/>
    </source>
</evidence>
<feature type="region of interest" description="Disordered" evidence="1">
    <location>
        <begin position="1"/>
        <end position="24"/>
    </location>
</feature>
<comment type="caution">
    <text evidence="2">The sequence shown here is derived from an EMBL/GenBank/DDBJ whole genome shotgun (WGS) entry which is preliminary data.</text>
</comment>
<keyword evidence="3" id="KW-1185">Reference proteome</keyword>
<accession>A0ABD3A8E6</accession>
<evidence type="ECO:0000256" key="1">
    <source>
        <dbReference type="SAM" id="MobiDB-lite"/>
    </source>
</evidence>
<organism evidence="2 3">
    <name type="scientific">Cinchona calisaya</name>
    <dbReference type="NCBI Taxonomy" id="153742"/>
    <lineage>
        <taxon>Eukaryota</taxon>
        <taxon>Viridiplantae</taxon>
        <taxon>Streptophyta</taxon>
        <taxon>Embryophyta</taxon>
        <taxon>Tracheophyta</taxon>
        <taxon>Spermatophyta</taxon>
        <taxon>Magnoliopsida</taxon>
        <taxon>eudicotyledons</taxon>
        <taxon>Gunneridae</taxon>
        <taxon>Pentapetalae</taxon>
        <taxon>asterids</taxon>
        <taxon>lamiids</taxon>
        <taxon>Gentianales</taxon>
        <taxon>Rubiaceae</taxon>
        <taxon>Cinchonoideae</taxon>
        <taxon>Cinchoneae</taxon>
        <taxon>Cinchona</taxon>
    </lineage>
</organism>
<name>A0ABD3A8E6_9GENT</name>
<gene>
    <name evidence="2" type="ORF">ACH5RR_012717</name>
</gene>
<protein>
    <submittedName>
        <fullName evidence="2">Uncharacterized protein</fullName>
    </submittedName>
</protein>
<proteinExistence type="predicted"/>
<feature type="region of interest" description="Disordered" evidence="1">
    <location>
        <begin position="41"/>
        <end position="67"/>
    </location>
</feature>
<dbReference type="EMBL" id="JBJUIK010000005">
    <property type="protein sequence ID" value="KAL3528061.1"/>
    <property type="molecule type" value="Genomic_DNA"/>
</dbReference>
<feature type="compositionally biased region" description="Polar residues" evidence="1">
    <location>
        <begin position="1"/>
        <end position="10"/>
    </location>
</feature>
<dbReference type="AlphaFoldDB" id="A0ABD3A8E6"/>
<sequence length="143" mass="15725">MDPQNPSSILDIQPVAKNPKQQQIPNLIPVSGKCTLPQWVPKQPIATDQQEPQHEQPVQSILEKSSSSSLLSSEKSVIPTYIDIDLDPHVDTVCQDQEINSSAPSQPLEVALILSILNNSWLADAPDYVIPYLLPPAALQCKR</sequence>
<dbReference type="Proteomes" id="UP001630127">
    <property type="component" value="Unassembled WGS sequence"/>
</dbReference>
<reference evidence="2 3" key="1">
    <citation type="submission" date="2024-11" db="EMBL/GenBank/DDBJ databases">
        <title>A near-complete genome assembly of Cinchona calisaya.</title>
        <authorList>
            <person name="Lian D.C."/>
            <person name="Zhao X.W."/>
            <person name="Wei L."/>
        </authorList>
    </citation>
    <scope>NUCLEOTIDE SEQUENCE [LARGE SCALE GENOMIC DNA]</scope>
    <source>
        <tissue evidence="2">Nenye</tissue>
    </source>
</reference>